<dbReference type="VEuPathDB" id="FungiDB:VP01_49g2"/>
<proteinExistence type="predicted"/>
<sequence length="96" mass="11350">MEGYHSQKQDSNHSRNSCWHLNSEKAPDWWHETQEKWKSNKDRNQVKYYCMSLGALAHIFNNKNFFSILELKDHNEQERSPCDGRIGASLSKSAYM</sequence>
<gene>
    <name evidence="2" type="ORF">VP01_49g2</name>
</gene>
<dbReference type="Proteomes" id="UP000037035">
    <property type="component" value="Unassembled WGS sequence"/>
</dbReference>
<keyword evidence="3" id="KW-1185">Reference proteome</keyword>
<name>A0A0L6UMH7_9BASI</name>
<evidence type="ECO:0000313" key="2">
    <source>
        <dbReference type="EMBL" id="KNZ49457.1"/>
    </source>
</evidence>
<reference evidence="2 3" key="1">
    <citation type="submission" date="2015-08" db="EMBL/GenBank/DDBJ databases">
        <title>Next Generation Sequencing and Analysis of the Genome of Puccinia sorghi L Schw, the Causal Agent of Maize Common Rust.</title>
        <authorList>
            <person name="Rochi L."/>
            <person name="Burguener G."/>
            <person name="Darino M."/>
            <person name="Turjanski A."/>
            <person name="Kreff E."/>
            <person name="Dieguez M.J."/>
            <person name="Sacco F."/>
        </authorList>
    </citation>
    <scope>NUCLEOTIDE SEQUENCE [LARGE SCALE GENOMIC DNA]</scope>
    <source>
        <strain evidence="2 3">RO10H11247</strain>
    </source>
</reference>
<feature type="region of interest" description="Disordered" evidence="1">
    <location>
        <begin position="75"/>
        <end position="96"/>
    </location>
</feature>
<accession>A0A0L6UMH7</accession>
<comment type="caution">
    <text evidence="2">The sequence shown here is derived from an EMBL/GenBank/DDBJ whole genome shotgun (WGS) entry which is preliminary data.</text>
</comment>
<dbReference type="EMBL" id="LAVV01010165">
    <property type="protein sequence ID" value="KNZ49457.1"/>
    <property type="molecule type" value="Genomic_DNA"/>
</dbReference>
<evidence type="ECO:0000313" key="3">
    <source>
        <dbReference type="Proteomes" id="UP000037035"/>
    </source>
</evidence>
<protein>
    <submittedName>
        <fullName evidence="2">Uncharacterized protein</fullName>
    </submittedName>
</protein>
<dbReference type="AlphaFoldDB" id="A0A0L6UMH7"/>
<dbReference type="OrthoDB" id="2512596at2759"/>
<organism evidence="2 3">
    <name type="scientific">Puccinia sorghi</name>
    <dbReference type="NCBI Taxonomy" id="27349"/>
    <lineage>
        <taxon>Eukaryota</taxon>
        <taxon>Fungi</taxon>
        <taxon>Dikarya</taxon>
        <taxon>Basidiomycota</taxon>
        <taxon>Pucciniomycotina</taxon>
        <taxon>Pucciniomycetes</taxon>
        <taxon>Pucciniales</taxon>
        <taxon>Pucciniaceae</taxon>
        <taxon>Puccinia</taxon>
    </lineage>
</organism>
<evidence type="ECO:0000256" key="1">
    <source>
        <dbReference type="SAM" id="MobiDB-lite"/>
    </source>
</evidence>